<keyword evidence="1" id="KW-1133">Transmembrane helix</keyword>
<dbReference type="AlphaFoldDB" id="A0A1B9DAB3"/>
<reference evidence="2 3" key="1">
    <citation type="submission" date="2016-06" db="EMBL/GenBank/DDBJ databases">
        <authorList>
            <person name="Kjaerup R.B."/>
            <person name="Dalgaard T.S."/>
            <person name="Juul-Madsen H.R."/>
        </authorList>
    </citation>
    <scope>NUCLEOTIDE SEQUENCE [LARGE SCALE GENOMIC DNA]</scope>
    <source>
        <strain evidence="2 3">E3012</strain>
    </source>
</reference>
<accession>A0A1B9DAB3</accession>
<evidence type="ECO:0000313" key="2">
    <source>
        <dbReference type="EMBL" id="OCB57676.1"/>
    </source>
</evidence>
<sequence>MIGVNVASRLNITDDELRAGFTKYVARPMTLIVPISLALLVKSPNADTTWPDFFDCPLDGWLKAYWVLVCGFIGYILASICWPLILLRRDPRNRRTATIYLIACTLGVIVCVSRIATIGQHLDLSTWFWTGDTIIAIAFAYASSQSWRQKQRRLIDQ</sequence>
<proteinExistence type="predicted"/>
<comment type="caution">
    <text evidence="2">The sequence shown here is derived from an EMBL/GenBank/DDBJ whole genome shotgun (WGS) entry which is preliminary data.</text>
</comment>
<gene>
    <name evidence="2" type="ORF">A5677_17075</name>
</gene>
<feature type="transmembrane region" description="Helical" evidence="1">
    <location>
        <begin position="24"/>
        <end position="44"/>
    </location>
</feature>
<dbReference type="Proteomes" id="UP000092683">
    <property type="component" value="Unassembled WGS sequence"/>
</dbReference>
<name>A0A1B9DAB3_MYCMA</name>
<keyword evidence="1" id="KW-0472">Membrane</keyword>
<organism evidence="2 3">
    <name type="scientific">Mycobacterium malmoense</name>
    <dbReference type="NCBI Taxonomy" id="1780"/>
    <lineage>
        <taxon>Bacteria</taxon>
        <taxon>Bacillati</taxon>
        <taxon>Actinomycetota</taxon>
        <taxon>Actinomycetes</taxon>
        <taxon>Mycobacteriales</taxon>
        <taxon>Mycobacteriaceae</taxon>
        <taxon>Mycobacterium</taxon>
    </lineage>
</organism>
<feature type="transmembrane region" description="Helical" evidence="1">
    <location>
        <begin position="64"/>
        <end position="87"/>
    </location>
</feature>
<keyword evidence="1" id="KW-0812">Transmembrane</keyword>
<protein>
    <submittedName>
        <fullName evidence="2">Uncharacterized protein</fullName>
    </submittedName>
</protein>
<evidence type="ECO:0000256" key="1">
    <source>
        <dbReference type="SAM" id="Phobius"/>
    </source>
</evidence>
<feature type="transmembrane region" description="Helical" evidence="1">
    <location>
        <begin position="124"/>
        <end position="143"/>
    </location>
</feature>
<dbReference type="EMBL" id="MBEE01000080">
    <property type="protein sequence ID" value="OCB57676.1"/>
    <property type="molecule type" value="Genomic_DNA"/>
</dbReference>
<feature type="transmembrane region" description="Helical" evidence="1">
    <location>
        <begin position="99"/>
        <end position="118"/>
    </location>
</feature>
<evidence type="ECO:0000313" key="3">
    <source>
        <dbReference type="Proteomes" id="UP000092683"/>
    </source>
</evidence>